<dbReference type="CDD" id="cd02440">
    <property type="entry name" value="AdoMet_MTases"/>
    <property type="match status" value="1"/>
</dbReference>
<name>A0AA39GPF9_SARSR</name>
<keyword evidence="6 9" id="KW-0694">RNA-binding</keyword>
<keyword evidence="2 9" id="KW-0489">Methyltransferase</keyword>
<dbReference type="EMBL" id="JAPDFR010000001">
    <property type="protein sequence ID" value="KAK0390981.1"/>
    <property type="molecule type" value="Genomic_DNA"/>
</dbReference>
<feature type="region of interest" description="Disordered" evidence="10">
    <location>
        <begin position="554"/>
        <end position="603"/>
    </location>
</feature>
<evidence type="ECO:0000256" key="6">
    <source>
        <dbReference type="ARBA" id="ARBA00022884"/>
    </source>
</evidence>
<keyword evidence="12" id="KW-1185">Reference proteome</keyword>
<keyword evidence="4 9" id="KW-0949">S-adenosyl-L-methionine</keyword>
<evidence type="ECO:0000313" key="12">
    <source>
        <dbReference type="Proteomes" id="UP001175261"/>
    </source>
</evidence>
<dbReference type="GO" id="GO:0005634">
    <property type="term" value="C:nucleus"/>
    <property type="evidence" value="ECO:0007669"/>
    <property type="project" value="TreeGrafter"/>
</dbReference>
<feature type="compositionally biased region" description="Basic residues" evidence="10">
    <location>
        <begin position="79"/>
        <end position="89"/>
    </location>
</feature>
<dbReference type="FunFam" id="3.30.56.70:FF:000001">
    <property type="entry name" value="tRNA (guanine(26)-N(2))-dimethyltransferase"/>
    <property type="match status" value="1"/>
</dbReference>
<evidence type="ECO:0000256" key="8">
    <source>
        <dbReference type="ARBA" id="ARBA00051897"/>
    </source>
</evidence>
<comment type="caution">
    <text evidence="11">The sequence shown here is derived from an EMBL/GenBank/DDBJ whole genome shotgun (WGS) entry which is preliminary data.</text>
</comment>
<feature type="region of interest" description="Disordered" evidence="10">
    <location>
        <begin position="75"/>
        <end position="131"/>
    </location>
</feature>
<evidence type="ECO:0000313" key="11">
    <source>
        <dbReference type="EMBL" id="KAK0390981.1"/>
    </source>
</evidence>
<keyword evidence="1 9" id="KW-0820">tRNA-binding</keyword>
<evidence type="ECO:0000256" key="2">
    <source>
        <dbReference type="ARBA" id="ARBA00022603"/>
    </source>
</evidence>
<dbReference type="NCBIfam" id="TIGR00308">
    <property type="entry name" value="TRM1"/>
    <property type="match status" value="1"/>
</dbReference>
<evidence type="ECO:0000256" key="9">
    <source>
        <dbReference type="PROSITE-ProRule" id="PRU00958"/>
    </source>
</evidence>
<accession>A0AA39GPF9</accession>
<dbReference type="GO" id="GO:0000049">
    <property type="term" value="F:tRNA binding"/>
    <property type="evidence" value="ECO:0007669"/>
    <property type="project" value="UniProtKB-UniRule"/>
</dbReference>
<dbReference type="InterPro" id="IPR042296">
    <property type="entry name" value="tRNA_met_Trm1_C"/>
</dbReference>
<dbReference type="InterPro" id="IPR029063">
    <property type="entry name" value="SAM-dependent_MTases_sf"/>
</dbReference>
<dbReference type="Pfam" id="PF02005">
    <property type="entry name" value="TRM"/>
    <property type="match status" value="1"/>
</dbReference>
<dbReference type="GO" id="GO:0160104">
    <property type="term" value="F:tRNA (guanine(26)-N2)-dimethyltransferase activity"/>
    <property type="evidence" value="ECO:0007669"/>
    <property type="project" value="UniProtKB-UniRule"/>
</dbReference>
<dbReference type="EC" id="2.1.1.216" evidence="7 9"/>
<evidence type="ECO:0000256" key="3">
    <source>
        <dbReference type="ARBA" id="ARBA00022679"/>
    </source>
</evidence>
<gene>
    <name evidence="11" type="ORF">NLU13_0483</name>
</gene>
<reference evidence="11" key="1">
    <citation type="submission" date="2022-10" db="EMBL/GenBank/DDBJ databases">
        <title>Determination and structural analysis of whole genome sequence of Sarocladium strictum F4-1.</title>
        <authorList>
            <person name="Hu L."/>
            <person name="Jiang Y."/>
        </authorList>
    </citation>
    <scope>NUCLEOTIDE SEQUENCE</scope>
    <source>
        <strain evidence="11">F4-1</strain>
    </source>
</reference>
<organism evidence="11 12">
    <name type="scientific">Sarocladium strictum</name>
    <name type="common">Black bundle disease fungus</name>
    <name type="synonym">Acremonium strictum</name>
    <dbReference type="NCBI Taxonomy" id="5046"/>
    <lineage>
        <taxon>Eukaryota</taxon>
        <taxon>Fungi</taxon>
        <taxon>Dikarya</taxon>
        <taxon>Ascomycota</taxon>
        <taxon>Pezizomycotina</taxon>
        <taxon>Sordariomycetes</taxon>
        <taxon>Hypocreomycetidae</taxon>
        <taxon>Hypocreales</taxon>
        <taxon>Sarocladiaceae</taxon>
        <taxon>Sarocladium</taxon>
    </lineage>
</organism>
<dbReference type="GO" id="GO:0002940">
    <property type="term" value="P:tRNA N2-guanine methylation"/>
    <property type="evidence" value="ECO:0007669"/>
    <property type="project" value="TreeGrafter"/>
</dbReference>
<dbReference type="Gene3D" id="3.40.50.150">
    <property type="entry name" value="Vaccinia Virus protein VP39"/>
    <property type="match status" value="1"/>
</dbReference>
<protein>
    <recommendedName>
        <fullName evidence="7 9">tRNA (guanine(26)-N(2))-dimethyltransferase</fullName>
        <ecNumber evidence="7 9">2.1.1.216</ecNumber>
    </recommendedName>
</protein>
<dbReference type="InterPro" id="IPR002905">
    <property type="entry name" value="Trm1"/>
</dbReference>
<evidence type="ECO:0000256" key="5">
    <source>
        <dbReference type="ARBA" id="ARBA00022694"/>
    </source>
</evidence>
<dbReference type="Gene3D" id="3.30.56.70">
    <property type="entry name" value="N2,N2-dimethylguanosine tRNA methyltransferase, C-terminal domain"/>
    <property type="match status" value="1"/>
</dbReference>
<keyword evidence="5 9" id="KW-0819">tRNA processing</keyword>
<evidence type="ECO:0000256" key="1">
    <source>
        <dbReference type="ARBA" id="ARBA00022555"/>
    </source>
</evidence>
<evidence type="ECO:0000256" key="4">
    <source>
        <dbReference type="ARBA" id="ARBA00022691"/>
    </source>
</evidence>
<dbReference type="Proteomes" id="UP001175261">
    <property type="component" value="Unassembled WGS sequence"/>
</dbReference>
<dbReference type="PROSITE" id="PS51626">
    <property type="entry name" value="SAM_MT_TRM1"/>
    <property type="match status" value="1"/>
</dbReference>
<sequence>MGAAVTEDKGKDGQTVRTVKEGKATILVPEGAEVKEDRNEVQQVFYNPIQQYNRDLSILAIKTYGEQAIEQKIKDLKSRKARQNKKRKRGEAEPGKPSEIPEAQSELTAQDGEAEQPQQQATEAPSPKPSFKILDALSASGLRALRYGHELPFVTSVTANDLSPTAAESIRRNVEHNGLEDVIKVSEGDALGVMYRAIADDLSKRDSRGNPSKENKFDVIDLDPYGTAAPFFDAAVQAVRDDGGLLAVTCTDSALWAGHCYTEKAFALYGGIPSKGLHSHESGLRLILHAVGSSAARYGLYIEPLVSLSIDYYTKLFIKVTKSPAAVKFHGSKTMVVYTCDAGCGSWVTQPLLKAKLTESKKGNVTFYKHGMHVGPTADRSCEHCGSRMHLSGPMYGGHIHSREFVERLLKQIPEADATVYETLPRLEGMLNNVLEEFFLEEDESAKPKTKDAATAALDDYPFFFMPARVASALSCPTPPEDHIRGALKHLGYQVGTSHCRPGSIKTNAPWSSVWWVFVEWIRQKSPIKAEKIKPGMPAWKILNDRGYFDQEAAKQKEDEATKALPASDGDITMEGDGAPKPDESVVKHAEESKVEATSSTEEELKKTMVFDDALAQLGRKSRPKGVVRYQTNPRAHWGPLARASAR</sequence>
<dbReference type="AlphaFoldDB" id="A0AA39GPF9"/>
<feature type="compositionally biased region" description="Basic and acidic residues" evidence="10">
    <location>
        <begin position="578"/>
        <end position="595"/>
    </location>
</feature>
<evidence type="ECO:0000256" key="10">
    <source>
        <dbReference type="SAM" id="MobiDB-lite"/>
    </source>
</evidence>
<dbReference type="SUPFAM" id="SSF53335">
    <property type="entry name" value="S-adenosyl-L-methionine-dependent methyltransferases"/>
    <property type="match status" value="1"/>
</dbReference>
<feature type="compositionally biased region" description="Low complexity" evidence="10">
    <location>
        <begin position="115"/>
        <end position="125"/>
    </location>
</feature>
<dbReference type="PANTHER" id="PTHR10631:SF3">
    <property type="entry name" value="TRNA (GUANINE(26)-N(2))-DIMETHYLTRANSFERASE"/>
    <property type="match status" value="1"/>
</dbReference>
<feature type="region of interest" description="Disordered" evidence="10">
    <location>
        <begin position="623"/>
        <end position="647"/>
    </location>
</feature>
<dbReference type="PANTHER" id="PTHR10631">
    <property type="entry name" value="N 2 ,N 2 -DIMETHYLGUANOSINE TRNA METHYLTRANSFERASE"/>
    <property type="match status" value="1"/>
</dbReference>
<comment type="catalytic activity">
    <reaction evidence="8 9">
        <text>guanosine(26) in tRNA + 2 S-adenosyl-L-methionine = N(2)-dimethylguanosine(26) in tRNA + 2 S-adenosyl-L-homocysteine + 2 H(+)</text>
        <dbReference type="Rhea" id="RHEA:43140"/>
        <dbReference type="Rhea" id="RHEA-COMP:10359"/>
        <dbReference type="Rhea" id="RHEA-COMP:10360"/>
        <dbReference type="ChEBI" id="CHEBI:15378"/>
        <dbReference type="ChEBI" id="CHEBI:57856"/>
        <dbReference type="ChEBI" id="CHEBI:59789"/>
        <dbReference type="ChEBI" id="CHEBI:74269"/>
        <dbReference type="ChEBI" id="CHEBI:74513"/>
        <dbReference type="EC" id="2.1.1.216"/>
    </reaction>
</comment>
<evidence type="ECO:0000256" key="7">
    <source>
        <dbReference type="ARBA" id="ARBA00039099"/>
    </source>
</evidence>
<keyword evidence="3 9" id="KW-0808">Transferase</keyword>
<proteinExistence type="inferred from homology"/>
<comment type="similarity">
    <text evidence="9">Belongs to the class I-like SAM-binding methyltransferase superfamily. Trm1 family.</text>
</comment>